<evidence type="ECO:0000313" key="3">
    <source>
        <dbReference type="Proteomes" id="UP000697127"/>
    </source>
</evidence>
<dbReference type="EMBL" id="PUHW01000170">
    <property type="protein sequence ID" value="KAG0688234.1"/>
    <property type="molecule type" value="Genomic_DNA"/>
</dbReference>
<protein>
    <submittedName>
        <fullName evidence="2">Uncharacterized protein</fullName>
    </submittedName>
</protein>
<evidence type="ECO:0000313" key="2">
    <source>
        <dbReference type="EMBL" id="KAG0688234.1"/>
    </source>
</evidence>
<reference evidence="2" key="1">
    <citation type="submission" date="2020-11" db="EMBL/GenBank/DDBJ databases">
        <title>Kefir isolates.</title>
        <authorList>
            <person name="Marcisauskas S."/>
            <person name="Kim Y."/>
            <person name="Blasche S."/>
        </authorList>
    </citation>
    <scope>NUCLEOTIDE SEQUENCE</scope>
    <source>
        <strain evidence="2">Olga-1</strain>
    </source>
</reference>
<dbReference type="Proteomes" id="UP000697127">
    <property type="component" value="Unassembled WGS sequence"/>
</dbReference>
<proteinExistence type="predicted"/>
<name>A0A9P7BG17_9ASCO</name>
<accession>A0A9P7BG17</accession>
<feature type="compositionally biased region" description="Polar residues" evidence="1">
    <location>
        <begin position="1"/>
        <end position="26"/>
    </location>
</feature>
<comment type="caution">
    <text evidence="2">The sequence shown here is derived from an EMBL/GenBank/DDBJ whole genome shotgun (WGS) entry which is preliminary data.</text>
</comment>
<gene>
    <name evidence="2" type="ORF">C6P40_001263</name>
</gene>
<dbReference type="AlphaFoldDB" id="A0A9P7BG17"/>
<organism evidence="2 3">
    <name type="scientific">Pichia californica</name>
    <dbReference type="NCBI Taxonomy" id="460514"/>
    <lineage>
        <taxon>Eukaryota</taxon>
        <taxon>Fungi</taxon>
        <taxon>Dikarya</taxon>
        <taxon>Ascomycota</taxon>
        <taxon>Saccharomycotina</taxon>
        <taxon>Pichiomycetes</taxon>
        <taxon>Pichiales</taxon>
        <taxon>Pichiaceae</taxon>
        <taxon>Pichia</taxon>
    </lineage>
</organism>
<feature type="region of interest" description="Disordered" evidence="1">
    <location>
        <begin position="1"/>
        <end position="30"/>
    </location>
</feature>
<sequence length="81" mass="8995">MSTEQSTAPVVESNVEQTQQNETSSIVDKVEETAHKLSTEIKKDAEAVKEEAKKISSKVTSETEKSGNPVKKFFKKISSFF</sequence>
<keyword evidence="3" id="KW-1185">Reference proteome</keyword>
<evidence type="ECO:0000256" key="1">
    <source>
        <dbReference type="SAM" id="MobiDB-lite"/>
    </source>
</evidence>